<keyword evidence="9" id="KW-0378">Hydrolase</keyword>
<dbReference type="HAMAP" id="MF_02040">
    <property type="entry name" value="Mrp_NBP35"/>
    <property type="match status" value="1"/>
</dbReference>
<keyword evidence="7 9" id="KW-0411">Iron-sulfur</keyword>
<comment type="subunit">
    <text evidence="9">Homodimer.</text>
</comment>
<dbReference type="InterPro" id="IPR044304">
    <property type="entry name" value="NUBPL-like"/>
</dbReference>
<dbReference type="InterPro" id="IPR002744">
    <property type="entry name" value="MIP18-like"/>
</dbReference>
<proteinExistence type="inferred from homology"/>
<evidence type="ECO:0000256" key="4">
    <source>
        <dbReference type="ARBA" id="ARBA00022741"/>
    </source>
</evidence>
<comment type="similarity">
    <text evidence="2">In the C-terminal section; belongs to the Mrp/NBP35 ATP-binding proteins family.</text>
</comment>
<feature type="binding site" evidence="9">
    <location>
        <begin position="107"/>
        <end position="114"/>
    </location>
    <ligand>
        <name>ATP</name>
        <dbReference type="ChEBI" id="CHEBI:30616"/>
    </ligand>
</feature>
<keyword evidence="3 9" id="KW-0479">Metal-binding</keyword>
<dbReference type="GO" id="GO:0051539">
    <property type="term" value="F:4 iron, 4 sulfur cluster binding"/>
    <property type="evidence" value="ECO:0007669"/>
    <property type="project" value="TreeGrafter"/>
</dbReference>
<dbReference type="GO" id="GO:0016226">
    <property type="term" value="P:iron-sulfur cluster assembly"/>
    <property type="evidence" value="ECO:0007669"/>
    <property type="project" value="InterPro"/>
</dbReference>
<dbReference type="GO" id="GO:0016887">
    <property type="term" value="F:ATP hydrolysis activity"/>
    <property type="evidence" value="ECO:0007669"/>
    <property type="project" value="UniProtKB-UniRule"/>
</dbReference>
<feature type="domain" description="MIP18 family-like" evidence="10">
    <location>
        <begin position="8"/>
        <end position="77"/>
    </location>
</feature>
<dbReference type="Pfam" id="PF10609">
    <property type="entry name" value="ParA"/>
    <property type="match status" value="1"/>
</dbReference>
<dbReference type="SUPFAM" id="SSF52540">
    <property type="entry name" value="P-loop containing nucleoside triphosphate hydrolases"/>
    <property type="match status" value="1"/>
</dbReference>
<keyword evidence="6 9" id="KW-0408">Iron</keyword>
<dbReference type="PROSITE" id="PS01215">
    <property type="entry name" value="MRP"/>
    <property type="match status" value="1"/>
</dbReference>
<evidence type="ECO:0000313" key="11">
    <source>
        <dbReference type="EMBL" id="OWR03935.1"/>
    </source>
</evidence>
<dbReference type="InterPro" id="IPR019591">
    <property type="entry name" value="Mrp/NBP35_ATP-bd"/>
</dbReference>
<dbReference type="InterPro" id="IPR033756">
    <property type="entry name" value="YlxH/NBP35"/>
</dbReference>
<keyword evidence="4 9" id="KW-0547">Nucleotide-binding</keyword>
<dbReference type="CDD" id="cd02037">
    <property type="entry name" value="Mrp_NBP35"/>
    <property type="match status" value="1"/>
</dbReference>
<dbReference type="GO" id="GO:0046872">
    <property type="term" value="F:metal ion binding"/>
    <property type="evidence" value="ECO:0007669"/>
    <property type="project" value="UniProtKB-KW"/>
</dbReference>
<evidence type="ECO:0000256" key="5">
    <source>
        <dbReference type="ARBA" id="ARBA00022840"/>
    </source>
</evidence>
<comment type="similarity">
    <text evidence="8 9">Belongs to the Mrp/NBP35 ATP-binding proteins family.</text>
</comment>
<dbReference type="AlphaFoldDB" id="A0A254N7G8"/>
<evidence type="ECO:0000256" key="9">
    <source>
        <dbReference type="HAMAP-Rule" id="MF_02040"/>
    </source>
</evidence>
<dbReference type="PANTHER" id="PTHR42961:SF2">
    <property type="entry name" value="IRON-SULFUR PROTEIN NUBPL"/>
    <property type="match status" value="1"/>
</dbReference>
<evidence type="ECO:0000256" key="3">
    <source>
        <dbReference type="ARBA" id="ARBA00022723"/>
    </source>
</evidence>
<evidence type="ECO:0000256" key="1">
    <source>
        <dbReference type="ARBA" id="ARBA00007352"/>
    </source>
</evidence>
<organism evidence="11 12">
    <name type="scientific">Roseateles puraquae</name>
    <dbReference type="NCBI Taxonomy" id="431059"/>
    <lineage>
        <taxon>Bacteria</taxon>
        <taxon>Pseudomonadati</taxon>
        <taxon>Pseudomonadota</taxon>
        <taxon>Betaproteobacteria</taxon>
        <taxon>Burkholderiales</taxon>
        <taxon>Sphaerotilaceae</taxon>
        <taxon>Roseateles</taxon>
    </lineage>
</organism>
<evidence type="ECO:0000259" key="10">
    <source>
        <dbReference type="Pfam" id="PF01883"/>
    </source>
</evidence>
<dbReference type="EMBL" id="NISI01000004">
    <property type="protein sequence ID" value="OWR03935.1"/>
    <property type="molecule type" value="Genomic_DNA"/>
</dbReference>
<gene>
    <name evidence="11" type="ORF">CDO81_12110</name>
</gene>
<keyword evidence="5 9" id="KW-0067">ATP-binding</keyword>
<dbReference type="SUPFAM" id="SSF117916">
    <property type="entry name" value="Fe-S cluster assembly (FSCA) domain-like"/>
    <property type="match status" value="1"/>
</dbReference>
<dbReference type="Pfam" id="PF01883">
    <property type="entry name" value="FeS_assembly_P"/>
    <property type="match status" value="1"/>
</dbReference>
<comment type="function">
    <text evidence="9">Binds and transfers iron-sulfur (Fe-S) clusters to target apoproteins. Can hydrolyze ATP.</text>
</comment>
<name>A0A254N7G8_9BURK</name>
<dbReference type="Proteomes" id="UP000197446">
    <property type="component" value="Unassembled WGS sequence"/>
</dbReference>
<protein>
    <recommendedName>
        <fullName evidence="9">Iron-sulfur cluster carrier protein</fullName>
    </recommendedName>
</protein>
<evidence type="ECO:0000256" key="8">
    <source>
        <dbReference type="ARBA" id="ARBA00024036"/>
    </source>
</evidence>
<accession>A0A254N7G8</accession>
<dbReference type="GO" id="GO:0140663">
    <property type="term" value="F:ATP-dependent FeS chaperone activity"/>
    <property type="evidence" value="ECO:0007669"/>
    <property type="project" value="InterPro"/>
</dbReference>
<dbReference type="Gene3D" id="3.30.300.130">
    <property type="entry name" value="Fe-S cluster assembly (FSCA)"/>
    <property type="match status" value="1"/>
</dbReference>
<dbReference type="RefSeq" id="WP_088483475.1">
    <property type="nucleotide sequence ID" value="NZ_JBCNLH010000001.1"/>
</dbReference>
<evidence type="ECO:0000256" key="7">
    <source>
        <dbReference type="ARBA" id="ARBA00023014"/>
    </source>
</evidence>
<dbReference type="GO" id="GO:0005829">
    <property type="term" value="C:cytosol"/>
    <property type="evidence" value="ECO:0007669"/>
    <property type="project" value="TreeGrafter"/>
</dbReference>
<dbReference type="PANTHER" id="PTHR42961">
    <property type="entry name" value="IRON-SULFUR PROTEIN NUBPL"/>
    <property type="match status" value="1"/>
</dbReference>
<dbReference type="OrthoDB" id="9809679at2"/>
<comment type="similarity">
    <text evidence="1">In the N-terminal section; belongs to the MIP18 family.</text>
</comment>
<dbReference type="InterPro" id="IPR034904">
    <property type="entry name" value="FSCA_dom_sf"/>
</dbReference>
<evidence type="ECO:0000256" key="2">
    <source>
        <dbReference type="ARBA" id="ARBA00008205"/>
    </source>
</evidence>
<comment type="caution">
    <text evidence="11">The sequence shown here is derived from an EMBL/GenBank/DDBJ whole genome shotgun (WGS) entry which is preliminary data.</text>
</comment>
<reference evidence="11 12" key="1">
    <citation type="journal article" date="2007" name="Int. J. Syst. Evol. Microbiol.">
        <title>Description of Pelomonas aquatica sp. nov. and Pelomonas puraquae sp. nov., isolated from industrial and haemodialysis water.</title>
        <authorList>
            <person name="Gomila M."/>
            <person name="Bowien B."/>
            <person name="Falsen E."/>
            <person name="Moore E.R."/>
            <person name="Lalucat J."/>
        </authorList>
    </citation>
    <scope>NUCLEOTIDE SEQUENCE [LARGE SCALE GENOMIC DNA]</scope>
    <source>
        <strain evidence="11 12">CCUG 52769</strain>
    </source>
</reference>
<sequence length="364" mass="37637">MTAISDAQLQPLLQAVVDPGSGRTLGEAKALKSVRIEGADVSVEVELGYPAASQHPALRAALIAAARSLPGVGNVSVSIGTKVVAHAVQRGVQLLPGVKNIIAVASGKGGVGKSTTAANLALALAAEGAKVGVLDADIYGPSQPTMLGTSGKPETLDGQTMEPHIAHGLQVNSIGFLVDDDQAMIWRGPMATQALEQLLRQTRWQELDYLVVDMPPGTGDIQLTLSQRVPVTGAVIVTTPQDIALIDAKKGLKMFEKVGVPILGIVENMAVHICSNCGHAEHIFGAEGGQKMAAQYGTELLGSLPLAMNIRAQADSGAPTVVAEPDSDVAALYKALARKVAVKIAAQGKDYSSKFPTIAISKTT</sequence>
<evidence type="ECO:0000256" key="6">
    <source>
        <dbReference type="ARBA" id="ARBA00023004"/>
    </source>
</evidence>
<dbReference type="NCBIfam" id="NF008669">
    <property type="entry name" value="PRK11670.1"/>
    <property type="match status" value="1"/>
</dbReference>
<dbReference type="Gene3D" id="3.40.50.300">
    <property type="entry name" value="P-loop containing nucleotide triphosphate hydrolases"/>
    <property type="match status" value="1"/>
</dbReference>
<dbReference type="InterPro" id="IPR027417">
    <property type="entry name" value="P-loop_NTPase"/>
</dbReference>
<keyword evidence="12" id="KW-1185">Reference proteome</keyword>
<dbReference type="InterPro" id="IPR000808">
    <property type="entry name" value="Mrp-like_CS"/>
</dbReference>
<dbReference type="GO" id="GO:0005524">
    <property type="term" value="F:ATP binding"/>
    <property type="evidence" value="ECO:0007669"/>
    <property type="project" value="UniProtKB-UniRule"/>
</dbReference>
<dbReference type="FunFam" id="3.40.50.300:FF:000418">
    <property type="entry name" value="Iron-sulfur cluster carrier protein"/>
    <property type="match status" value="1"/>
</dbReference>
<evidence type="ECO:0000313" key="12">
    <source>
        <dbReference type="Proteomes" id="UP000197446"/>
    </source>
</evidence>